<evidence type="ECO:0000259" key="10">
    <source>
        <dbReference type="PROSITE" id="PS50893"/>
    </source>
</evidence>
<dbReference type="GO" id="GO:0016887">
    <property type="term" value="F:ATP hydrolysis activity"/>
    <property type="evidence" value="ECO:0007669"/>
    <property type="project" value="InterPro"/>
</dbReference>
<protein>
    <submittedName>
        <fullName evidence="11">Diguanylate cyclase</fullName>
    </submittedName>
</protein>
<reference evidence="11 12" key="1">
    <citation type="submission" date="2019-03" db="EMBL/GenBank/DDBJ databases">
        <title>Metabolic potential of uncultured bacteria and archaea associated with petroleum seepage in deep-sea sediments.</title>
        <authorList>
            <person name="Dong X."/>
            <person name="Hubert C."/>
        </authorList>
    </citation>
    <scope>NUCLEOTIDE SEQUENCE [LARGE SCALE GENOMIC DNA]</scope>
    <source>
        <strain evidence="11">E29_bin36</strain>
    </source>
</reference>
<dbReference type="InterPro" id="IPR029787">
    <property type="entry name" value="Nucleotide_cyclase"/>
</dbReference>
<evidence type="ECO:0000256" key="7">
    <source>
        <dbReference type="ARBA" id="ARBA00023136"/>
    </source>
</evidence>
<dbReference type="InterPro" id="IPR017871">
    <property type="entry name" value="ABC_transporter-like_CS"/>
</dbReference>
<dbReference type="InterPro" id="IPR036640">
    <property type="entry name" value="ABC1_TM_sf"/>
</dbReference>
<proteinExistence type="predicted"/>
<organism evidence="11 12">
    <name type="scientific">candidate division TA06 bacterium</name>
    <dbReference type="NCBI Taxonomy" id="2250710"/>
    <lineage>
        <taxon>Bacteria</taxon>
        <taxon>Bacteria division TA06</taxon>
    </lineage>
</organism>
<evidence type="ECO:0000256" key="2">
    <source>
        <dbReference type="ARBA" id="ARBA00022448"/>
    </source>
</evidence>
<feature type="compositionally biased region" description="Basic and acidic residues" evidence="8">
    <location>
        <begin position="309"/>
        <end position="318"/>
    </location>
</feature>
<dbReference type="InterPro" id="IPR039421">
    <property type="entry name" value="Type_1_exporter"/>
</dbReference>
<dbReference type="InterPro" id="IPR003593">
    <property type="entry name" value="AAA+_ATPase"/>
</dbReference>
<evidence type="ECO:0000259" key="9">
    <source>
        <dbReference type="PROSITE" id="PS50887"/>
    </source>
</evidence>
<feature type="non-terminal residue" evidence="11">
    <location>
        <position position="1"/>
    </location>
</feature>
<dbReference type="Proteomes" id="UP000315534">
    <property type="component" value="Unassembled WGS sequence"/>
</dbReference>
<keyword evidence="5" id="KW-0067">ATP-binding</keyword>
<evidence type="ECO:0000256" key="3">
    <source>
        <dbReference type="ARBA" id="ARBA00022692"/>
    </source>
</evidence>
<dbReference type="Gene3D" id="3.40.50.300">
    <property type="entry name" value="P-loop containing nucleotide triphosphate hydrolases"/>
    <property type="match status" value="1"/>
</dbReference>
<comment type="subcellular location">
    <subcellularLocation>
        <location evidence="1">Cell membrane</location>
        <topology evidence="1">Multi-pass membrane protein</topology>
    </subcellularLocation>
</comment>
<dbReference type="PROSITE" id="PS50893">
    <property type="entry name" value="ABC_TRANSPORTER_2"/>
    <property type="match status" value="1"/>
</dbReference>
<evidence type="ECO:0000256" key="8">
    <source>
        <dbReference type="SAM" id="MobiDB-lite"/>
    </source>
</evidence>
<dbReference type="InterPro" id="IPR043128">
    <property type="entry name" value="Rev_trsase/Diguanyl_cyclase"/>
</dbReference>
<dbReference type="FunFam" id="3.30.70.270:FF:000001">
    <property type="entry name" value="Diguanylate cyclase domain protein"/>
    <property type="match status" value="1"/>
</dbReference>
<evidence type="ECO:0000256" key="1">
    <source>
        <dbReference type="ARBA" id="ARBA00004651"/>
    </source>
</evidence>
<dbReference type="InterPro" id="IPR003439">
    <property type="entry name" value="ABC_transporter-like_ATP-bd"/>
</dbReference>
<dbReference type="SUPFAM" id="SSF55781">
    <property type="entry name" value="GAF domain-like"/>
    <property type="match status" value="1"/>
</dbReference>
<dbReference type="GO" id="GO:0015421">
    <property type="term" value="F:ABC-type oligopeptide transporter activity"/>
    <property type="evidence" value="ECO:0007669"/>
    <property type="project" value="TreeGrafter"/>
</dbReference>
<dbReference type="Gene3D" id="3.30.450.40">
    <property type="match status" value="1"/>
</dbReference>
<gene>
    <name evidence="11" type="ORF">E3J38_09570</name>
</gene>
<evidence type="ECO:0000313" key="11">
    <source>
        <dbReference type="EMBL" id="TET77698.1"/>
    </source>
</evidence>
<comment type="caution">
    <text evidence="11">The sequence shown here is derived from an EMBL/GenBank/DDBJ whole genome shotgun (WGS) entry which is preliminary data.</text>
</comment>
<dbReference type="PANTHER" id="PTHR43394:SF1">
    <property type="entry name" value="ATP-BINDING CASSETTE SUB-FAMILY B MEMBER 10, MITOCHONDRIAL"/>
    <property type="match status" value="1"/>
</dbReference>
<keyword evidence="7" id="KW-0472">Membrane</keyword>
<dbReference type="Pfam" id="PF00005">
    <property type="entry name" value="ABC_tran"/>
    <property type="match status" value="1"/>
</dbReference>
<dbReference type="GO" id="GO:0090374">
    <property type="term" value="P:oligopeptide export from mitochondrion"/>
    <property type="evidence" value="ECO:0007669"/>
    <property type="project" value="TreeGrafter"/>
</dbReference>
<keyword evidence="6" id="KW-1133">Transmembrane helix</keyword>
<evidence type="ECO:0000256" key="5">
    <source>
        <dbReference type="ARBA" id="ARBA00022840"/>
    </source>
</evidence>
<dbReference type="SMART" id="SM00065">
    <property type="entry name" value="GAF"/>
    <property type="match status" value="1"/>
</dbReference>
<name>A0A523XEK3_UNCT6</name>
<keyword evidence="4" id="KW-0547">Nucleotide-binding</keyword>
<accession>A0A523XEK3</accession>
<dbReference type="PANTHER" id="PTHR43394">
    <property type="entry name" value="ATP-DEPENDENT PERMEASE MDL1, MITOCHONDRIAL"/>
    <property type="match status" value="1"/>
</dbReference>
<dbReference type="NCBIfam" id="TIGR00254">
    <property type="entry name" value="GGDEF"/>
    <property type="match status" value="1"/>
</dbReference>
<feature type="domain" description="ABC transporter" evidence="10">
    <location>
        <begin position="45"/>
        <end position="279"/>
    </location>
</feature>
<evidence type="ECO:0000313" key="12">
    <source>
        <dbReference type="Proteomes" id="UP000315534"/>
    </source>
</evidence>
<dbReference type="SUPFAM" id="SSF55073">
    <property type="entry name" value="Nucleotide cyclase"/>
    <property type="match status" value="1"/>
</dbReference>
<sequence length="681" mass="75435">RISQANTQIQQGLAASSRVFRVLDVMPEVREVKDPVTLESFRDSIVFDGVSFGYESNRTILNDINLRIGVGEVVALVGPSGAGKSTIADLVPRFYDSTEGKVTIDGIDLRKARVASLRNLMGIVTQETILFNDTVRNNIAYGRTDASMDDVVLAATAANIHDFITTLPKGYDTLIGERGVRLSGGERQRIAIARAILKNPPILILDEATSSLDTESEMLVQEALGRLMEGRTSLVIAHRLSTVRRADRIVVVKDGKIVEVGTHQSLLSNEGTYKRLYDLQFKDMSGETYPDTSKKPVLSHSVAVKRPAEDAEQKVDVRKPKHVTGGKRSSNKDMAVLELTSSDLMHRLDEDKRARAELAALEQLTVAMQSSLNLQQILNEAVKIVRKKFSYLNIAVLLLQDDGSLRIAAHEGYKDLDIPRAESKLASKGGITWQALKACKPVVVRDTASEPLYVGSREKLKSEIAVPLRVKKRLVGVLDVEKEGRGSLGRRDVRLLRLIASRIALAAENARLYQEKERLAVTDDLTGIYNYRLFRERLVQEVKRARKEKSRLSLLMLDVDDFKRHNDMFGHLGGDQLLRELAVLLRSNVRKRGLVTRYGGDEFMIILPQCNKEKALLVGERVRKAVEEYSGLEDGPPGSKFTISVGVATYPADASDGEELVGKADKALYRAKQGGKNRVST</sequence>
<dbReference type="InterPro" id="IPR027417">
    <property type="entry name" value="P-loop_NTPase"/>
</dbReference>
<dbReference type="InterPro" id="IPR003018">
    <property type="entry name" value="GAF"/>
</dbReference>
<dbReference type="CDD" id="cd01949">
    <property type="entry name" value="GGDEF"/>
    <property type="match status" value="1"/>
</dbReference>
<keyword evidence="2" id="KW-0813">Transport</keyword>
<dbReference type="GO" id="GO:0005524">
    <property type="term" value="F:ATP binding"/>
    <property type="evidence" value="ECO:0007669"/>
    <property type="project" value="UniProtKB-KW"/>
</dbReference>
<dbReference type="SMART" id="SM00382">
    <property type="entry name" value="AAA"/>
    <property type="match status" value="1"/>
</dbReference>
<dbReference type="SUPFAM" id="SSF52540">
    <property type="entry name" value="P-loop containing nucleoside triphosphate hydrolases"/>
    <property type="match status" value="1"/>
</dbReference>
<dbReference type="GO" id="GO:0005886">
    <property type="term" value="C:plasma membrane"/>
    <property type="evidence" value="ECO:0007669"/>
    <property type="project" value="UniProtKB-SubCell"/>
</dbReference>
<dbReference type="SMART" id="SM00267">
    <property type="entry name" value="GGDEF"/>
    <property type="match status" value="1"/>
</dbReference>
<evidence type="ECO:0000256" key="4">
    <source>
        <dbReference type="ARBA" id="ARBA00022741"/>
    </source>
</evidence>
<dbReference type="EMBL" id="SOIP01000551">
    <property type="protein sequence ID" value="TET77698.1"/>
    <property type="molecule type" value="Genomic_DNA"/>
</dbReference>
<feature type="domain" description="GGDEF" evidence="9">
    <location>
        <begin position="550"/>
        <end position="681"/>
    </location>
</feature>
<dbReference type="InterPro" id="IPR000160">
    <property type="entry name" value="GGDEF_dom"/>
</dbReference>
<feature type="region of interest" description="Disordered" evidence="8">
    <location>
        <begin position="309"/>
        <end position="329"/>
    </location>
</feature>
<evidence type="ECO:0000256" key="6">
    <source>
        <dbReference type="ARBA" id="ARBA00022989"/>
    </source>
</evidence>
<dbReference type="InterPro" id="IPR029016">
    <property type="entry name" value="GAF-like_dom_sf"/>
</dbReference>
<dbReference type="Pfam" id="PF13185">
    <property type="entry name" value="GAF_2"/>
    <property type="match status" value="1"/>
</dbReference>
<dbReference type="PROSITE" id="PS00211">
    <property type="entry name" value="ABC_TRANSPORTER_1"/>
    <property type="match status" value="1"/>
</dbReference>
<dbReference type="PROSITE" id="PS50887">
    <property type="entry name" value="GGDEF"/>
    <property type="match status" value="1"/>
</dbReference>
<keyword evidence="3" id="KW-0812">Transmembrane</keyword>
<dbReference type="Gene3D" id="3.30.70.270">
    <property type="match status" value="1"/>
</dbReference>
<dbReference type="AlphaFoldDB" id="A0A523XEK3"/>
<dbReference type="FunFam" id="3.40.50.300:FF:000287">
    <property type="entry name" value="Multidrug ABC transporter ATP-binding protein"/>
    <property type="match status" value="1"/>
</dbReference>
<dbReference type="Gene3D" id="1.20.1560.10">
    <property type="entry name" value="ABC transporter type 1, transmembrane domain"/>
    <property type="match status" value="1"/>
</dbReference>
<dbReference type="Pfam" id="PF00990">
    <property type="entry name" value="GGDEF"/>
    <property type="match status" value="1"/>
</dbReference>